<evidence type="ECO:0000313" key="14">
    <source>
        <dbReference type="Proteomes" id="UP001190700"/>
    </source>
</evidence>
<keyword evidence="4 11" id="KW-0812">Transmembrane</keyword>
<dbReference type="GO" id="GO:0001508">
    <property type="term" value="P:action potential"/>
    <property type="evidence" value="ECO:0007669"/>
    <property type="project" value="TreeGrafter"/>
</dbReference>
<evidence type="ECO:0000256" key="4">
    <source>
        <dbReference type="ARBA" id="ARBA00022692"/>
    </source>
</evidence>
<dbReference type="Proteomes" id="UP001190700">
    <property type="component" value="Unassembled WGS sequence"/>
</dbReference>
<dbReference type="PANTHER" id="PTHR11537">
    <property type="entry name" value="VOLTAGE-GATED POTASSIUM CHANNEL"/>
    <property type="match status" value="1"/>
</dbReference>
<keyword evidence="6" id="KW-0630">Potassium</keyword>
<comment type="subcellular location">
    <subcellularLocation>
        <location evidence="1">Membrane</location>
        <topology evidence="1">Multi-pass membrane protein</topology>
    </subcellularLocation>
</comment>
<comment type="caution">
    <text evidence="13">The sequence shown here is derived from an EMBL/GenBank/DDBJ whole genome shotgun (WGS) entry which is preliminary data.</text>
</comment>
<sequence length="171" mass="18262">MLMLIRFSAYYSGTAVLGKALVNSFSAILVTLFFAMVVTLIVGSFVYYFEKGYQTTEAPCCENVLYSSFFIFLIAVAGAGEDDPPSTTTGKFVVVVAIQLGIFFVAMPLAVIGANFIHVSASVSIIPGLRSGVLGSTGTFEFTVWRPGHQGLPDFRGGMNSSVQGCIIFPL</sequence>
<evidence type="ECO:0000256" key="5">
    <source>
        <dbReference type="ARBA" id="ARBA00022826"/>
    </source>
</evidence>
<dbReference type="InterPro" id="IPR028325">
    <property type="entry name" value="VG_K_chnl"/>
</dbReference>
<evidence type="ECO:0000256" key="9">
    <source>
        <dbReference type="ARBA" id="ARBA00023136"/>
    </source>
</evidence>
<evidence type="ECO:0000313" key="13">
    <source>
        <dbReference type="EMBL" id="KAK3257323.1"/>
    </source>
</evidence>
<evidence type="ECO:0000256" key="2">
    <source>
        <dbReference type="ARBA" id="ARBA00022448"/>
    </source>
</evidence>
<keyword evidence="9 11" id="KW-0472">Membrane</keyword>
<keyword evidence="10" id="KW-0407">Ion channel</keyword>
<dbReference type="PRINTS" id="PR00169">
    <property type="entry name" value="KCHANNEL"/>
</dbReference>
<keyword evidence="3" id="KW-0633">Potassium transport</keyword>
<evidence type="ECO:0000256" key="1">
    <source>
        <dbReference type="ARBA" id="ARBA00004141"/>
    </source>
</evidence>
<evidence type="ECO:0000256" key="6">
    <source>
        <dbReference type="ARBA" id="ARBA00022958"/>
    </source>
</evidence>
<accession>A0AAE0FDD1</accession>
<feature type="transmembrane region" description="Helical" evidence="11">
    <location>
        <begin position="92"/>
        <end position="117"/>
    </location>
</feature>
<evidence type="ECO:0000256" key="11">
    <source>
        <dbReference type="SAM" id="Phobius"/>
    </source>
</evidence>
<name>A0AAE0FDD1_9CHLO</name>
<dbReference type="EMBL" id="LGRX02020667">
    <property type="protein sequence ID" value="KAK3257323.1"/>
    <property type="molecule type" value="Genomic_DNA"/>
</dbReference>
<evidence type="ECO:0000256" key="7">
    <source>
        <dbReference type="ARBA" id="ARBA00022989"/>
    </source>
</evidence>
<feature type="domain" description="Ion transport" evidence="12">
    <location>
        <begin position="2"/>
        <end position="119"/>
    </location>
</feature>
<feature type="transmembrane region" description="Helical" evidence="11">
    <location>
        <begin position="60"/>
        <end position="80"/>
    </location>
</feature>
<keyword evidence="14" id="KW-1185">Reference proteome</keyword>
<dbReference type="GO" id="GO:0005249">
    <property type="term" value="F:voltage-gated potassium channel activity"/>
    <property type="evidence" value="ECO:0007669"/>
    <property type="project" value="InterPro"/>
</dbReference>
<dbReference type="GO" id="GO:0008076">
    <property type="term" value="C:voltage-gated potassium channel complex"/>
    <property type="evidence" value="ECO:0007669"/>
    <property type="project" value="InterPro"/>
</dbReference>
<proteinExistence type="predicted"/>
<dbReference type="AlphaFoldDB" id="A0AAE0FDD1"/>
<keyword evidence="7 11" id="KW-1133">Transmembrane helix</keyword>
<dbReference type="PANTHER" id="PTHR11537:SF254">
    <property type="entry name" value="POTASSIUM VOLTAGE-GATED CHANNEL PROTEIN SHAB"/>
    <property type="match status" value="1"/>
</dbReference>
<dbReference type="SUPFAM" id="SSF81324">
    <property type="entry name" value="Voltage-gated potassium channels"/>
    <property type="match status" value="1"/>
</dbReference>
<keyword evidence="5" id="KW-0631">Potassium channel</keyword>
<dbReference type="InterPro" id="IPR005821">
    <property type="entry name" value="Ion_trans_dom"/>
</dbReference>
<dbReference type="Gene3D" id="1.10.287.70">
    <property type="match status" value="1"/>
</dbReference>
<dbReference type="Pfam" id="PF00520">
    <property type="entry name" value="Ion_trans"/>
    <property type="match status" value="1"/>
</dbReference>
<keyword evidence="2" id="KW-0813">Transport</keyword>
<evidence type="ECO:0000256" key="3">
    <source>
        <dbReference type="ARBA" id="ARBA00022538"/>
    </source>
</evidence>
<evidence type="ECO:0000259" key="12">
    <source>
        <dbReference type="Pfam" id="PF00520"/>
    </source>
</evidence>
<keyword evidence="8" id="KW-0406">Ion transport</keyword>
<gene>
    <name evidence="13" type="ORF">CYMTET_33586</name>
</gene>
<feature type="transmembrane region" description="Helical" evidence="11">
    <location>
        <begin position="20"/>
        <end position="48"/>
    </location>
</feature>
<evidence type="ECO:0000256" key="10">
    <source>
        <dbReference type="ARBA" id="ARBA00023303"/>
    </source>
</evidence>
<organism evidence="13 14">
    <name type="scientific">Cymbomonas tetramitiformis</name>
    <dbReference type="NCBI Taxonomy" id="36881"/>
    <lineage>
        <taxon>Eukaryota</taxon>
        <taxon>Viridiplantae</taxon>
        <taxon>Chlorophyta</taxon>
        <taxon>Pyramimonadophyceae</taxon>
        <taxon>Pyramimonadales</taxon>
        <taxon>Pyramimonadaceae</taxon>
        <taxon>Cymbomonas</taxon>
    </lineage>
</organism>
<reference evidence="13 14" key="1">
    <citation type="journal article" date="2015" name="Genome Biol. Evol.">
        <title>Comparative Genomics of a Bacterivorous Green Alga Reveals Evolutionary Causalities and Consequences of Phago-Mixotrophic Mode of Nutrition.</title>
        <authorList>
            <person name="Burns J.A."/>
            <person name="Paasch A."/>
            <person name="Narechania A."/>
            <person name="Kim E."/>
        </authorList>
    </citation>
    <scope>NUCLEOTIDE SEQUENCE [LARGE SCALE GENOMIC DNA]</scope>
    <source>
        <strain evidence="13 14">PLY_AMNH</strain>
    </source>
</reference>
<protein>
    <recommendedName>
        <fullName evidence="12">Ion transport domain-containing protein</fullName>
    </recommendedName>
</protein>
<evidence type="ECO:0000256" key="8">
    <source>
        <dbReference type="ARBA" id="ARBA00023065"/>
    </source>
</evidence>